<dbReference type="InterPro" id="IPR006976">
    <property type="entry name" value="VanZ-like"/>
</dbReference>
<dbReference type="Proteomes" id="UP000245802">
    <property type="component" value="Chromosome"/>
</dbReference>
<dbReference type="AlphaFoldDB" id="A0A2Z3HJ41"/>
<reference evidence="3 4" key="1">
    <citation type="submission" date="2018-01" db="EMBL/GenBank/DDBJ databases">
        <title>G. obscuriglobus.</title>
        <authorList>
            <person name="Franke J."/>
            <person name="Blomberg W."/>
            <person name="Selmecki A."/>
        </authorList>
    </citation>
    <scope>NUCLEOTIDE SEQUENCE [LARGE SCALE GENOMIC DNA]</scope>
    <source>
        <strain evidence="3 4">DSM 5831</strain>
    </source>
</reference>
<keyword evidence="1" id="KW-0812">Transmembrane</keyword>
<evidence type="ECO:0000256" key="1">
    <source>
        <dbReference type="SAM" id="Phobius"/>
    </source>
</evidence>
<name>A0A2Z3HJ41_9BACT</name>
<keyword evidence="1" id="KW-0472">Membrane</keyword>
<evidence type="ECO:0000259" key="2">
    <source>
        <dbReference type="Pfam" id="PF04892"/>
    </source>
</evidence>
<dbReference type="EMBL" id="CP025958">
    <property type="protein sequence ID" value="AWM41844.1"/>
    <property type="molecule type" value="Genomic_DNA"/>
</dbReference>
<keyword evidence="4" id="KW-1185">Reference proteome</keyword>
<protein>
    <submittedName>
        <fullName evidence="3">VanZ family protein</fullName>
    </submittedName>
</protein>
<feature type="domain" description="VanZ-like" evidence="2">
    <location>
        <begin position="74"/>
        <end position="142"/>
    </location>
</feature>
<gene>
    <name evidence="3" type="ORF">C1280_35865</name>
</gene>
<dbReference type="NCBIfam" id="NF037970">
    <property type="entry name" value="vanZ_1"/>
    <property type="match status" value="1"/>
</dbReference>
<feature type="transmembrane region" description="Helical" evidence="1">
    <location>
        <begin position="67"/>
        <end position="87"/>
    </location>
</feature>
<accession>A0A2Z3HJ41</accession>
<feature type="transmembrane region" description="Helical" evidence="1">
    <location>
        <begin position="126"/>
        <end position="142"/>
    </location>
</feature>
<dbReference type="KEGG" id="gog:C1280_35865"/>
<dbReference type="Pfam" id="PF04892">
    <property type="entry name" value="VanZ"/>
    <property type="match status" value="1"/>
</dbReference>
<feature type="transmembrane region" description="Helical" evidence="1">
    <location>
        <begin position="94"/>
        <end position="114"/>
    </location>
</feature>
<proteinExistence type="predicted"/>
<evidence type="ECO:0000313" key="3">
    <source>
        <dbReference type="EMBL" id="AWM41844.1"/>
    </source>
</evidence>
<sequence length="154" mass="16602">MSADTSPPPNGPPPGAIAPEGLPAGRFDLFRFVVLGGFLGLWTWKLLEPSPVPEALAAELDNDWRFFLAKSLHGGAYAFLTVLVFALPVARCWHWFLVGLLALHGVATEIGQTFVPNRSGSVRDVLIDWAGVALGVLICYWARRLVGGGRKPLA</sequence>
<organism evidence="3 4">
    <name type="scientific">Gemmata obscuriglobus</name>
    <dbReference type="NCBI Taxonomy" id="114"/>
    <lineage>
        <taxon>Bacteria</taxon>
        <taxon>Pseudomonadati</taxon>
        <taxon>Planctomycetota</taxon>
        <taxon>Planctomycetia</taxon>
        <taxon>Gemmatales</taxon>
        <taxon>Gemmataceae</taxon>
        <taxon>Gemmata</taxon>
    </lineage>
</organism>
<evidence type="ECO:0000313" key="4">
    <source>
        <dbReference type="Proteomes" id="UP000245802"/>
    </source>
</evidence>
<keyword evidence="1" id="KW-1133">Transmembrane helix</keyword>